<name>A0AA42IZL8_9FIRM</name>
<proteinExistence type="predicted"/>
<dbReference type="PROSITE" id="PS51186">
    <property type="entry name" value="GNAT"/>
    <property type="match status" value="1"/>
</dbReference>
<feature type="domain" description="N-acetyltransferase" evidence="1">
    <location>
        <begin position="35"/>
        <end position="176"/>
    </location>
</feature>
<dbReference type="PANTHER" id="PTHR39173:SF1">
    <property type="entry name" value="ACETYLTRANSFERASE"/>
    <property type="match status" value="1"/>
</dbReference>
<dbReference type="AlphaFoldDB" id="A0AA42IZL8"/>
<organism evidence="2 3">
    <name type="scientific">Holtiella tumoricola</name>
    <dbReference type="NCBI Taxonomy" id="3018743"/>
    <lineage>
        <taxon>Bacteria</taxon>
        <taxon>Bacillati</taxon>
        <taxon>Bacillota</taxon>
        <taxon>Clostridia</taxon>
        <taxon>Lachnospirales</taxon>
        <taxon>Cellulosilyticaceae</taxon>
        <taxon>Holtiella</taxon>
    </lineage>
</organism>
<dbReference type="Proteomes" id="UP001169242">
    <property type="component" value="Unassembled WGS sequence"/>
</dbReference>
<dbReference type="Pfam" id="PF13302">
    <property type="entry name" value="Acetyltransf_3"/>
    <property type="match status" value="1"/>
</dbReference>
<evidence type="ECO:0000259" key="1">
    <source>
        <dbReference type="PROSITE" id="PS51186"/>
    </source>
</evidence>
<dbReference type="PANTHER" id="PTHR39173">
    <property type="entry name" value="ACETYLTRANSFERASE"/>
    <property type="match status" value="1"/>
</dbReference>
<sequence length="176" mass="20396">MSRLRLVLPSLADKERVMDYREEFIRNNERMDGCATLREANTFEEWYQVFQDTLKEETVRPGFVPATTYLAVDGDEKLIGMIDIRHRLNEYLLNYGGHIGYSVRKSERRQGYATEMLGLALEKCVELGIKEVLVTCNKENVASAKTILSNGGRLEDERSEEEVCIQRYWIHLGEIK</sequence>
<dbReference type="Gene3D" id="3.40.630.30">
    <property type="match status" value="1"/>
</dbReference>
<reference evidence="2" key="1">
    <citation type="journal article" date="2023" name="Int. J. Syst. Evol. Microbiol.">
        <title>&lt;i&gt;Holtiella tumoricola&lt;/i&gt; gen. nov. sp. nov., isolated from a human clinical sample.</title>
        <authorList>
            <person name="Allen-Vercoe E."/>
            <person name="Daigneault M.C."/>
            <person name="Vancuren S.J."/>
            <person name="Cochrane K."/>
            <person name="O'Neal L.L."/>
            <person name="Sankaranarayanan K."/>
            <person name="Lawson P.A."/>
        </authorList>
    </citation>
    <scope>NUCLEOTIDE SEQUENCE</scope>
    <source>
        <strain evidence="2">CC70A</strain>
    </source>
</reference>
<accession>A0AA42IZL8</accession>
<dbReference type="InterPro" id="IPR016181">
    <property type="entry name" value="Acyl_CoA_acyltransferase"/>
</dbReference>
<dbReference type="SUPFAM" id="SSF55729">
    <property type="entry name" value="Acyl-CoA N-acyltransferases (Nat)"/>
    <property type="match status" value="1"/>
</dbReference>
<evidence type="ECO:0000313" key="3">
    <source>
        <dbReference type="Proteomes" id="UP001169242"/>
    </source>
</evidence>
<protein>
    <submittedName>
        <fullName evidence="2">GNAT family N-acetyltransferase</fullName>
    </submittedName>
</protein>
<dbReference type="InterPro" id="IPR000182">
    <property type="entry name" value="GNAT_dom"/>
</dbReference>
<dbReference type="EMBL" id="JAQIFT010000013">
    <property type="protein sequence ID" value="MDA3730459.1"/>
    <property type="molecule type" value="Genomic_DNA"/>
</dbReference>
<gene>
    <name evidence="2" type="ORF">PBV87_02925</name>
</gene>
<evidence type="ECO:0000313" key="2">
    <source>
        <dbReference type="EMBL" id="MDA3730459.1"/>
    </source>
</evidence>
<comment type="caution">
    <text evidence="2">The sequence shown here is derived from an EMBL/GenBank/DDBJ whole genome shotgun (WGS) entry which is preliminary data.</text>
</comment>
<dbReference type="GO" id="GO:0016747">
    <property type="term" value="F:acyltransferase activity, transferring groups other than amino-acyl groups"/>
    <property type="evidence" value="ECO:0007669"/>
    <property type="project" value="InterPro"/>
</dbReference>
<dbReference type="RefSeq" id="WP_271011087.1">
    <property type="nucleotide sequence ID" value="NZ_JAQIFT010000013.1"/>
</dbReference>
<dbReference type="CDD" id="cd04301">
    <property type="entry name" value="NAT_SF"/>
    <property type="match status" value="1"/>
</dbReference>
<keyword evidence="3" id="KW-1185">Reference proteome</keyword>